<evidence type="ECO:0000313" key="1">
    <source>
        <dbReference type="EMBL" id="JAH84897.1"/>
    </source>
</evidence>
<proteinExistence type="predicted"/>
<dbReference type="AlphaFoldDB" id="A0A0E9W3H5"/>
<reference evidence="1" key="2">
    <citation type="journal article" date="2015" name="Fish Shellfish Immunol.">
        <title>Early steps in the European eel (Anguilla anguilla)-Vibrio vulnificus interaction in the gills: Role of the RtxA13 toxin.</title>
        <authorList>
            <person name="Callol A."/>
            <person name="Pajuelo D."/>
            <person name="Ebbesson L."/>
            <person name="Teles M."/>
            <person name="MacKenzie S."/>
            <person name="Amaro C."/>
        </authorList>
    </citation>
    <scope>NUCLEOTIDE SEQUENCE</scope>
</reference>
<sequence length="70" mass="8066">MSAISNRLLPCDSRHIKHYNSLWSSEYLCVQKNFTRYIVRLGKGPSKSLCISEQCHFISELDLNFSGNTK</sequence>
<name>A0A0E9W3H5_ANGAN</name>
<organism evidence="1">
    <name type="scientific">Anguilla anguilla</name>
    <name type="common">European freshwater eel</name>
    <name type="synonym">Muraena anguilla</name>
    <dbReference type="NCBI Taxonomy" id="7936"/>
    <lineage>
        <taxon>Eukaryota</taxon>
        <taxon>Metazoa</taxon>
        <taxon>Chordata</taxon>
        <taxon>Craniata</taxon>
        <taxon>Vertebrata</taxon>
        <taxon>Euteleostomi</taxon>
        <taxon>Actinopterygii</taxon>
        <taxon>Neopterygii</taxon>
        <taxon>Teleostei</taxon>
        <taxon>Anguilliformes</taxon>
        <taxon>Anguillidae</taxon>
        <taxon>Anguilla</taxon>
    </lineage>
</organism>
<accession>A0A0E9W3H5</accession>
<dbReference type="EMBL" id="GBXM01023680">
    <property type="protein sequence ID" value="JAH84897.1"/>
    <property type="molecule type" value="Transcribed_RNA"/>
</dbReference>
<protein>
    <submittedName>
        <fullName evidence="1">Uncharacterized protein</fullName>
    </submittedName>
</protein>
<reference evidence="1" key="1">
    <citation type="submission" date="2014-11" db="EMBL/GenBank/DDBJ databases">
        <authorList>
            <person name="Amaro Gonzalez C."/>
        </authorList>
    </citation>
    <scope>NUCLEOTIDE SEQUENCE</scope>
</reference>